<evidence type="ECO:0000256" key="3">
    <source>
        <dbReference type="SAM" id="Phobius"/>
    </source>
</evidence>
<evidence type="ECO:0000259" key="5">
    <source>
        <dbReference type="Pfam" id="PF25963"/>
    </source>
</evidence>
<dbReference type="Gene3D" id="1.10.287.470">
    <property type="entry name" value="Helix hairpin bin"/>
    <property type="match status" value="1"/>
</dbReference>
<dbReference type="RefSeq" id="WP_200283177.1">
    <property type="nucleotide sequence ID" value="NZ_JAENII010000020.1"/>
</dbReference>
<organism evidence="6 7">
    <name type="scientific">Haloferula rosea</name>
    <dbReference type="NCBI Taxonomy" id="490093"/>
    <lineage>
        <taxon>Bacteria</taxon>
        <taxon>Pseudomonadati</taxon>
        <taxon>Verrucomicrobiota</taxon>
        <taxon>Verrucomicrobiia</taxon>
        <taxon>Verrucomicrobiales</taxon>
        <taxon>Verrucomicrobiaceae</taxon>
        <taxon>Haloferula</taxon>
    </lineage>
</organism>
<gene>
    <name evidence="6" type="ORF">JIN81_17845</name>
</gene>
<dbReference type="PANTHER" id="PTHR30386">
    <property type="entry name" value="MEMBRANE FUSION SUBUNIT OF EMRAB-TOLC MULTIDRUG EFFLUX PUMP"/>
    <property type="match status" value="1"/>
</dbReference>
<dbReference type="Gene3D" id="2.40.50.100">
    <property type="match status" value="1"/>
</dbReference>
<sequence>MSEEKNDADAAQEPKAKTQPAEPTAEAPDGTKVKKKADAATRWTRRVLVVCIVAFIWYLIGDRYTPYTGQARVRGYVVPIVPQVSGEVIEVAVGLNSPVKAGEVLAKILSKDYELAVRNAEASLERAGQDMGASTADVGSATAAVAEARAALDLSKSQLVRIEKAFESAAVSEADLDKARSNVDLSKAQLENAEQALEQAKQNLGQEGEENPRLVAAQAALEDAQLDLQRTVLRAPRDGGVTNVRIEKGQYANVGQPLMTFIGSDEAWIEAYMRENSIGRVKPGDTVDIVLDVKPGRIFKGTVQSTGYGVDWGDVDNAGVLPKIKGSKDWLRDPQRFPVVISFDKEEARGLLREGGQADVVIYTSDNVILNAVGGLWIRLVSWFSYVQ</sequence>
<evidence type="ECO:0000256" key="1">
    <source>
        <dbReference type="SAM" id="Coils"/>
    </source>
</evidence>
<dbReference type="SUPFAM" id="SSF111369">
    <property type="entry name" value="HlyD-like secretion proteins"/>
    <property type="match status" value="3"/>
</dbReference>
<comment type="caution">
    <text evidence="6">The sequence shown here is derived from an EMBL/GenBank/DDBJ whole genome shotgun (WGS) entry which is preliminary data.</text>
</comment>
<feature type="coiled-coil region" evidence="1">
    <location>
        <begin position="176"/>
        <end position="210"/>
    </location>
</feature>
<feature type="domain" description="Multidrug export protein EmrA/FarA alpha-helical hairpin" evidence="4">
    <location>
        <begin position="112"/>
        <end position="231"/>
    </location>
</feature>
<evidence type="ECO:0000259" key="4">
    <source>
        <dbReference type="Pfam" id="PF25885"/>
    </source>
</evidence>
<feature type="domain" description="p-hydroxybenzoic acid efflux pump subunit AaeA-like beta-barrel" evidence="5">
    <location>
        <begin position="268"/>
        <end position="362"/>
    </location>
</feature>
<name>A0A934VCX4_9BACT</name>
<dbReference type="EMBL" id="JAENII010000020">
    <property type="protein sequence ID" value="MBK1828903.1"/>
    <property type="molecule type" value="Genomic_DNA"/>
</dbReference>
<dbReference type="Pfam" id="PF25885">
    <property type="entry name" value="HH_EMRA"/>
    <property type="match status" value="1"/>
</dbReference>
<keyword evidence="3" id="KW-0472">Membrane</keyword>
<evidence type="ECO:0000313" key="6">
    <source>
        <dbReference type="EMBL" id="MBK1828903.1"/>
    </source>
</evidence>
<feature type="transmembrane region" description="Helical" evidence="3">
    <location>
        <begin position="43"/>
        <end position="60"/>
    </location>
</feature>
<evidence type="ECO:0000313" key="7">
    <source>
        <dbReference type="Proteomes" id="UP000658278"/>
    </source>
</evidence>
<keyword evidence="1" id="KW-0175">Coiled coil</keyword>
<accession>A0A934VCX4</accession>
<feature type="compositionally biased region" description="Basic and acidic residues" evidence="2">
    <location>
        <begin position="1"/>
        <end position="16"/>
    </location>
</feature>
<evidence type="ECO:0000256" key="2">
    <source>
        <dbReference type="SAM" id="MobiDB-lite"/>
    </source>
</evidence>
<dbReference type="Pfam" id="PF25963">
    <property type="entry name" value="Beta-barrel_AAEA"/>
    <property type="match status" value="1"/>
</dbReference>
<keyword evidence="3" id="KW-1133">Transmembrane helix</keyword>
<reference evidence="6" key="1">
    <citation type="submission" date="2021-01" db="EMBL/GenBank/DDBJ databases">
        <title>Modified the classification status of verrucomicrobia.</title>
        <authorList>
            <person name="Feng X."/>
        </authorList>
    </citation>
    <scope>NUCLEOTIDE SEQUENCE</scope>
    <source>
        <strain evidence="6">KCTC 22201</strain>
    </source>
</reference>
<dbReference type="InterPro" id="IPR058633">
    <property type="entry name" value="EmrA/FarA_HH"/>
</dbReference>
<dbReference type="GO" id="GO:0015562">
    <property type="term" value="F:efflux transmembrane transporter activity"/>
    <property type="evidence" value="ECO:0007669"/>
    <property type="project" value="InterPro"/>
</dbReference>
<keyword evidence="3" id="KW-0812">Transmembrane</keyword>
<dbReference type="AlphaFoldDB" id="A0A934VCX4"/>
<proteinExistence type="predicted"/>
<feature type="region of interest" description="Disordered" evidence="2">
    <location>
        <begin position="1"/>
        <end position="36"/>
    </location>
</feature>
<protein>
    <submittedName>
        <fullName evidence="6">HlyD family secretion protein</fullName>
    </submittedName>
</protein>
<dbReference type="InterPro" id="IPR058634">
    <property type="entry name" value="AaeA-lik-b-barrel"/>
</dbReference>
<dbReference type="InterPro" id="IPR050739">
    <property type="entry name" value="MFP"/>
</dbReference>
<dbReference type="Gene3D" id="2.40.30.170">
    <property type="match status" value="1"/>
</dbReference>
<dbReference type="Proteomes" id="UP000658278">
    <property type="component" value="Unassembled WGS sequence"/>
</dbReference>
<keyword evidence="7" id="KW-1185">Reference proteome</keyword>